<accession>A0A2K3LZV3</accession>
<protein>
    <submittedName>
        <fullName evidence="1">Myosin-H heavy chain-like protein</fullName>
    </submittedName>
</protein>
<evidence type="ECO:0000313" key="1">
    <source>
        <dbReference type="EMBL" id="PNX84056.1"/>
    </source>
</evidence>
<sequence length="163" mass="18252">MISWLIAVKYICTIGFRSSPANLHAPLEVVRKVEAKYPSLLFKQQLTAYVEKIYGILRDNLKKELASFISLCIQKFLRGLLSSDVFPVFSPDGHKILEVAPRTSKGVLRYGRSFSKDSPMGHWQSIIESLSTILCTMKENFPFRLLINEGISLSILVSGESGA</sequence>
<dbReference type="PANTHER" id="PTHR16027:SF6">
    <property type="entry name" value="DILUTE DOMAIN-CONTAINING PROTEIN"/>
    <property type="match status" value="1"/>
</dbReference>
<dbReference type="ExpressionAtlas" id="A0A2K3LZV3">
    <property type="expression patterns" value="baseline"/>
</dbReference>
<evidence type="ECO:0000313" key="2">
    <source>
        <dbReference type="Proteomes" id="UP000236291"/>
    </source>
</evidence>
<feature type="non-terminal residue" evidence="1">
    <location>
        <position position="163"/>
    </location>
</feature>
<dbReference type="Proteomes" id="UP000236291">
    <property type="component" value="Unassembled WGS sequence"/>
</dbReference>
<proteinExistence type="predicted"/>
<gene>
    <name evidence="1" type="ORF">L195_g040109</name>
</gene>
<reference evidence="1 2" key="2">
    <citation type="journal article" date="2017" name="Front. Plant Sci.">
        <title>Gene Classification and Mining of Molecular Markers Useful in Red Clover (Trifolium pratense) Breeding.</title>
        <authorList>
            <person name="Istvanek J."/>
            <person name="Dluhosova J."/>
            <person name="Dluhos P."/>
            <person name="Patkova L."/>
            <person name="Nedelnik J."/>
            <person name="Repkova J."/>
        </authorList>
    </citation>
    <scope>NUCLEOTIDE SEQUENCE [LARGE SCALE GENOMIC DNA]</scope>
    <source>
        <strain evidence="2">cv. Tatra</strain>
        <tissue evidence="1">Young leaves</tissue>
    </source>
</reference>
<dbReference type="EMBL" id="ASHM01045492">
    <property type="protein sequence ID" value="PNX84056.1"/>
    <property type="molecule type" value="Genomic_DNA"/>
</dbReference>
<dbReference type="PANTHER" id="PTHR16027">
    <property type="entry name" value="DILUTE DOMAIN-CONTAINING PROTEIN YPR089W"/>
    <property type="match status" value="1"/>
</dbReference>
<reference evidence="1 2" key="1">
    <citation type="journal article" date="2014" name="Am. J. Bot.">
        <title>Genome assembly and annotation for red clover (Trifolium pratense; Fabaceae).</title>
        <authorList>
            <person name="Istvanek J."/>
            <person name="Jaros M."/>
            <person name="Krenek A."/>
            <person name="Repkova J."/>
        </authorList>
    </citation>
    <scope>NUCLEOTIDE SEQUENCE [LARGE SCALE GENOMIC DNA]</scope>
    <source>
        <strain evidence="2">cv. Tatra</strain>
        <tissue evidence="1">Young leaves</tissue>
    </source>
</reference>
<dbReference type="AlphaFoldDB" id="A0A2K3LZV3"/>
<organism evidence="1 2">
    <name type="scientific">Trifolium pratense</name>
    <name type="common">Red clover</name>
    <dbReference type="NCBI Taxonomy" id="57577"/>
    <lineage>
        <taxon>Eukaryota</taxon>
        <taxon>Viridiplantae</taxon>
        <taxon>Streptophyta</taxon>
        <taxon>Embryophyta</taxon>
        <taxon>Tracheophyta</taxon>
        <taxon>Spermatophyta</taxon>
        <taxon>Magnoliopsida</taxon>
        <taxon>eudicotyledons</taxon>
        <taxon>Gunneridae</taxon>
        <taxon>Pentapetalae</taxon>
        <taxon>rosids</taxon>
        <taxon>fabids</taxon>
        <taxon>Fabales</taxon>
        <taxon>Fabaceae</taxon>
        <taxon>Papilionoideae</taxon>
        <taxon>50 kb inversion clade</taxon>
        <taxon>NPAAA clade</taxon>
        <taxon>Hologalegina</taxon>
        <taxon>IRL clade</taxon>
        <taxon>Trifolieae</taxon>
        <taxon>Trifolium</taxon>
    </lineage>
</organism>
<dbReference type="InterPro" id="IPR052072">
    <property type="entry name" value="Vascular_dev_regulator"/>
</dbReference>
<name>A0A2K3LZV3_TRIPR</name>
<comment type="caution">
    <text evidence="1">The sequence shown here is derived from an EMBL/GenBank/DDBJ whole genome shotgun (WGS) entry which is preliminary data.</text>
</comment>
<dbReference type="STRING" id="57577.A0A2K3LZV3"/>